<dbReference type="RefSeq" id="WP_169640372.1">
    <property type="nucleotide sequence ID" value="NZ_CP048788.1"/>
</dbReference>
<feature type="transmembrane region" description="Helical" evidence="1">
    <location>
        <begin position="363"/>
        <end position="384"/>
    </location>
</feature>
<dbReference type="Gene3D" id="3.30.70.1320">
    <property type="entry name" value="Multidrug efflux transporter AcrB pore domain like"/>
    <property type="match status" value="1"/>
</dbReference>
<feature type="transmembrane region" description="Helical" evidence="1">
    <location>
        <begin position="436"/>
        <end position="454"/>
    </location>
</feature>
<evidence type="ECO:0000313" key="2">
    <source>
        <dbReference type="EMBL" id="QJF51157.1"/>
    </source>
</evidence>
<dbReference type="Gene3D" id="3.30.2090.10">
    <property type="entry name" value="Multidrug efflux transporter AcrB TolC docking domain, DN and DC subdomains"/>
    <property type="match status" value="2"/>
</dbReference>
<evidence type="ECO:0000313" key="3">
    <source>
        <dbReference type="Proteomes" id="UP000503308"/>
    </source>
</evidence>
<dbReference type="InterPro" id="IPR027463">
    <property type="entry name" value="AcrB_DN_DC_subdom"/>
</dbReference>
<dbReference type="AlphaFoldDB" id="A0A858ST34"/>
<dbReference type="PRINTS" id="PR00702">
    <property type="entry name" value="ACRIFLAVINRP"/>
</dbReference>
<feature type="transmembrane region" description="Helical" evidence="1">
    <location>
        <begin position="906"/>
        <end position="927"/>
    </location>
</feature>
<dbReference type="SUPFAM" id="SSF82714">
    <property type="entry name" value="Multidrug efflux transporter AcrB TolC docking domain, DN and DC subdomains"/>
    <property type="match status" value="2"/>
</dbReference>
<dbReference type="GO" id="GO:0005886">
    <property type="term" value="C:plasma membrane"/>
    <property type="evidence" value="ECO:0007669"/>
    <property type="project" value="TreeGrafter"/>
</dbReference>
<feature type="transmembrane region" description="Helical" evidence="1">
    <location>
        <begin position="948"/>
        <end position="971"/>
    </location>
</feature>
<dbReference type="Gene3D" id="3.30.70.1440">
    <property type="entry name" value="Multidrug efflux transporter AcrB pore domain"/>
    <property type="match status" value="1"/>
</dbReference>
<proteinExistence type="predicted"/>
<dbReference type="Gene3D" id="1.20.1640.10">
    <property type="entry name" value="Multidrug efflux transporter AcrB transmembrane domain"/>
    <property type="match status" value="2"/>
</dbReference>
<feature type="transmembrane region" description="Helical" evidence="1">
    <location>
        <begin position="390"/>
        <end position="415"/>
    </location>
</feature>
<feature type="transmembrane region" description="Helical" evidence="1">
    <location>
        <begin position="338"/>
        <end position="356"/>
    </location>
</feature>
<dbReference type="SUPFAM" id="SSF82866">
    <property type="entry name" value="Multidrug efflux transporter AcrB transmembrane domain"/>
    <property type="match status" value="2"/>
</dbReference>
<gene>
    <name evidence="2" type="ORF">G3256_08285</name>
</gene>
<evidence type="ECO:0000256" key="1">
    <source>
        <dbReference type="SAM" id="Phobius"/>
    </source>
</evidence>
<keyword evidence="1" id="KW-1133">Transmembrane helix</keyword>
<dbReference type="InterPro" id="IPR001036">
    <property type="entry name" value="Acrflvin-R"/>
</dbReference>
<dbReference type="PANTHER" id="PTHR32063:SF18">
    <property type="entry name" value="CATION EFFLUX SYSTEM PROTEIN"/>
    <property type="match status" value="1"/>
</dbReference>
<dbReference type="EMBL" id="CP048788">
    <property type="protein sequence ID" value="QJF51157.1"/>
    <property type="molecule type" value="Genomic_DNA"/>
</dbReference>
<protein>
    <submittedName>
        <fullName evidence="2">Efflux RND transporter permease subunit</fullName>
    </submittedName>
</protein>
<keyword evidence="3" id="KW-1185">Reference proteome</keyword>
<sequence length="1018" mass="110084">MDLARFAIEKRLISALATILILFGGYFAYTALPRFEDPEFIIRTAQIVTPYPGASAEEVADEVTEVVENALQQLAGVKEVKSISMSGRSQVTVEFTIASTKNRDQLAQKFTQMRAKVSDVQGSLPPNALTSQIFDDYGDVYALYFAITGEGYSLSEIYEYGKDLQRELVIVEGVSKVVLSGVQNEVIFVEYEPARLIELGLAPTQVAGLLEGQNLVTPAGSLSAGPARLTVRAPAAVDSIAAIENLVLVNPQNGASYRLRDIATVRRGYEDPPTSMLFRNGKPAIGLGISNNIGGNVVNMGDKVKARMDALISERPIGIEIETISDQSSSVRASVNDFVMNVVLALAIVVGTLLVFMGLRSGLLMGGILLVTVAGTLLGMYFYGLDMQRISLGALIIALGMLVDNAIVVVEGTLVRVQKGEDPAPASIAVVNQTKWPLLGGTIVGFLAFSPIGFSPDNTGEYAGSLFWTVSIALLFSWLVAIWLTPYFCTLLLKPGKADEKGENFILRGYRRFLHLAIRIRWVTIAIVVGLFVSAVAMFSMVPPGFFPASTRTQFVVDYFLPEGADIELTRQHMTEISEHARSLPGVTGTNTTVGGGHLRFMLTYEAGDPSSAYGQILVDVEEYRQIADLIPQMQNWIDERFPAGNAKVWKFLLGPGGGAKIEARFYGPDAIVLRELAGAAKEVMAEKGAIAIKDDWEAMRPVIRPVINIENARRLGLSQGDILTAVNGHLVGTQIGIYREAEELRPIVMRPFGRARDDAAKLQDVQIFSNSAGAYVPIAQVVDRFELVFENSRLRRFDRSLAITAQSDPPQGMLSGDLFEAVRGPVDAMTLPPGYWMTWEGEYGSSSEANEGLAATMPIGIGAMVVVVLLLFNAIRQPLIIWLTVPLALIGVIWGLALSGTALEFMAILGILSLAGMLIKNAIVLIDETDSQIGAGKERMRAVIDAAVSRVRPVSLGVLTTVLGVIPLLWDPFFKSLAVVIICGLSFATLLTLIVVPVLYTVFFRISPGADAEVPAE</sequence>
<dbReference type="Gene3D" id="3.30.70.1430">
    <property type="entry name" value="Multidrug efflux transporter AcrB pore domain"/>
    <property type="match status" value="2"/>
</dbReference>
<feature type="transmembrane region" description="Helical" evidence="1">
    <location>
        <begin position="853"/>
        <end position="873"/>
    </location>
</feature>
<organism evidence="2 3">
    <name type="scientific">Roseobacter ponti</name>
    <dbReference type="NCBI Taxonomy" id="1891787"/>
    <lineage>
        <taxon>Bacteria</taxon>
        <taxon>Pseudomonadati</taxon>
        <taxon>Pseudomonadota</taxon>
        <taxon>Alphaproteobacteria</taxon>
        <taxon>Rhodobacterales</taxon>
        <taxon>Roseobacteraceae</taxon>
        <taxon>Roseobacter</taxon>
    </lineage>
</organism>
<feature type="transmembrane region" description="Helical" evidence="1">
    <location>
        <begin position="977"/>
        <end position="1001"/>
    </location>
</feature>
<dbReference type="Proteomes" id="UP000503308">
    <property type="component" value="Chromosome"/>
</dbReference>
<dbReference type="KEGG" id="rpon:G3256_08285"/>
<dbReference type="PANTHER" id="PTHR32063">
    <property type="match status" value="1"/>
</dbReference>
<feature type="transmembrane region" description="Helical" evidence="1">
    <location>
        <begin position="520"/>
        <end position="542"/>
    </location>
</feature>
<keyword evidence="1" id="KW-0812">Transmembrane</keyword>
<dbReference type="GO" id="GO:0042910">
    <property type="term" value="F:xenobiotic transmembrane transporter activity"/>
    <property type="evidence" value="ECO:0007669"/>
    <property type="project" value="TreeGrafter"/>
</dbReference>
<reference evidence="2 3" key="1">
    <citation type="submission" date="2020-02" db="EMBL/GenBank/DDBJ databases">
        <title>Genome sequence of Roseobacter ponti.</title>
        <authorList>
            <person name="Hollensteiner J."/>
            <person name="Schneider D."/>
            <person name="Poehlein A."/>
            <person name="Daniel R."/>
        </authorList>
    </citation>
    <scope>NUCLEOTIDE SEQUENCE [LARGE SCALE GENOMIC DNA]</scope>
    <source>
        <strain evidence="2 3">DSM 106830</strain>
    </source>
</reference>
<feature type="transmembrane region" description="Helical" evidence="1">
    <location>
        <begin position="12"/>
        <end position="32"/>
    </location>
</feature>
<feature type="transmembrane region" description="Helical" evidence="1">
    <location>
        <begin position="880"/>
        <end position="900"/>
    </location>
</feature>
<keyword evidence="1" id="KW-0472">Membrane</keyword>
<name>A0A858ST34_9RHOB</name>
<dbReference type="SUPFAM" id="SSF82693">
    <property type="entry name" value="Multidrug efflux transporter AcrB pore domain, PN1, PN2, PC1 and PC2 subdomains"/>
    <property type="match status" value="2"/>
</dbReference>
<dbReference type="Pfam" id="PF00873">
    <property type="entry name" value="ACR_tran"/>
    <property type="match status" value="1"/>
</dbReference>
<accession>A0A858ST34</accession>
<feature type="transmembrane region" description="Helical" evidence="1">
    <location>
        <begin position="466"/>
        <end position="493"/>
    </location>
</feature>